<evidence type="ECO:0000256" key="1">
    <source>
        <dbReference type="SAM" id="SignalP"/>
    </source>
</evidence>
<feature type="chain" id="PRO_5047403315" evidence="1">
    <location>
        <begin position="22"/>
        <end position="320"/>
    </location>
</feature>
<dbReference type="Proteomes" id="UP000651977">
    <property type="component" value="Unassembled WGS sequence"/>
</dbReference>
<dbReference type="PANTHER" id="PTHR42941:SF1">
    <property type="entry name" value="SLL1037 PROTEIN"/>
    <property type="match status" value="1"/>
</dbReference>
<protein>
    <submittedName>
        <fullName evidence="2">C4-dicarboxylate ABC transporter substrate-binding protein</fullName>
    </submittedName>
</protein>
<dbReference type="CDD" id="cd13568">
    <property type="entry name" value="PBP2_TAXI_TRAP_like_3"/>
    <property type="match status" value="1"/>
</dbReference>
<dbReference type="Gene3D" id="3.40.190.10">
    <property type="entry name" value="Periplasmic binding protein-like II"/>
    <property type="match status" value="2"/>
</dbReference>
<feature type="signal peptide" evidence="1">
    <location>
        <begin position="1"/>
        <end position="21"/>
    </location>
</feature>
<dbReference type="Pfam" id="PF16868">
    <property type="entry name" value="NMT1_3"/>
    <property type="match status" value="1"/>
</dbReference>
<dbReference type="EMBL" id="BMDY01000001">
    <property type="protein sequence ID" value="GGA92997.1"/>
    <property type="molecule type" value="Genomic_DNA"/>
</dbReference>
<dbReference type="InterPro" id="IPR011852">
    <property type="entry name" value="TRAP_TAXI"/>
</dbReference>
<dbReference type="NCBIfam" id="TIGR02122">
    <property type="entry name" value="TRAP_TAXI"/>
    <property type="match status" value="1"/>
</dbReference>
<evidence type="ECO:0000313" key="2">
    <source>
        <dbReference type="EMBL" id="GGA92997.1"/>
    </source>
</evidence>
<dbReference type="PANTHER" id="PTHR42941">
    <property type="entry name" value="SLL1037 PROTEIN"/>
    <property type="match status" value="1"/>
</dbReference>
<comment type="caution">
    <text evidence="2">The sequence shown here is derived from an EMBL/GenBank/DDBJ whole genome shotgun (WGS) entry which is preliminary data.</text>
</comment>
<proteinExistence type="predicted"/>
<evidence type="ECO:0000313" key="3">
    <source>
        <dbReference type="Proteomes" id="UP000651977"/>
    </source>
</evidence>
<dbReference type="RefSeq" id="WP_055731815.1">
    <property type="nucleotide sequence ID" value="NZ_BMDY01000001.1"/>
</dbReference>
<sequence>MKRISLLLVSFLLGLPSLNVAANEYLFLGTGNVSGVYYPTGNALCRLLEQNNQHRKLSCTAESSGGSSDNIQALQQGDVDLAIVQSDVHWQAYNGSGEFAEQGAYKDLRSLLSLYSEALTVLVNGDLAIQNIEQLKGHAINLGPAGSGQYSTMQTVMQQFDWQEADFSKVSHLKPDEQSRALCSAKTDAIIYVVGHPNTSITRATTMCESKLVGLSEQSIEQLSQHYRYFAPVTIKGGTYHNNPNDVSTIGVSATLVADVELSEQTVYNFVAAIFEHLDTLRALHPALAELNVQEMINTNLSAPLHPGALRYYKEQGWIN</sequence>
<accession>A0ABQ1HV40</accession>
<keyword evidence="3" id="KW-1185">Reference proteome</keyword>
<reference evidence="3" key="1">
    <citation type="journal article" date="2019" name="Int. J. Syst. Evol. Microbiol.">
        <title>The Global Catalogue of Microorganisms (GCM) 10K type strain sequencing project: providing services to taxonomists for standard genome sequencing and annotation.</title>
        <authorList>
            <consortium name="The Broad Institute Genomics Platform"/>
            <consortium name="The Broad Institute Genome Sequencing Center for Infectious Disease"/>
            <person name="Wu L."/>
            <person name="Ma J."/>
        </authorList>
    </citation>
    <scope>NUCLEOTIDE SEQUENCE [LARGE SCALE GENOMIC DNA]</scope>
    <source>
        <strain evidence="3">CGMCC 1.10131</strain>
    </source>
</reference>
<dbReference type="SUPFAM" id="SSF53850">
    <property type="entry name" value="Periplasmic binding protein-like II"/>
    <property type="match status" value="1"/>
</dbReference>
<name>A0ABQ1HV40_9ALTE</name>
<organism evidence="2 3">
    <name type="scientific">Agarivorans gilvus</name>
    <dbReference type="NCBI Taxonomy" id="680279"/>
    <lineage>
        <taxon>Bacteria</taxon>
        <taxon>Pseudomonadati</taxon>
        <taxon>Pseudomonadota</taxon>
        <taxon>Gammaproteobacteria</taxon>
        <taxon>Alteromonadales</taxon>
        <taxon>Alteromonadaceae</taxon>
        <taxon>Agarivorans</taxon>
    </lineage>
</organism>
<gene>
    <name evidence="2" type="ORF">GCM10007414_02050</name>
</gene>
<keyword evidence="1" id="KW-0732">Signal</keyword>